<gene>
    <name evidence="1" type="ORF">ABIC20_000159</name>
</gene>
<accession>A0ABV2N8R7</accession>
<dbReference type="EMBL" id="JBEPNW010000002">
    <property type="protein sequence ID" value="MET3862850.1"/>
    <property type="molecule type" value="Genomic_DNA"/>
</dbReference>
<keyword evidence="2" id="KW-1185">Reference proteome</keyword>
<reference evidence="1 2" key="1">
    <citation type="submission" date="2024-06" db="EMBL/GenBank/DDBJ databases">
        <title>Genomics of switchgrass bacterial isolates.</title>
        <authorList>
            <person name="Shade A."/>
        </authorList>
    </citation>
    <scope>NUCLEOTIDE SEQUENCE [LARGE SCALE GENOMIC DNA]</scope>
    <source>
        <strain evidence="1 2">PvP084</strain>
    </source>
</reference>
<organism evidence="1 2">
    <name type="scientific">Methylobacterium radiotolerans</name>
    <dbReference type="NCBI Taxonomy" id="31998"/>
    <lineage>
        <taxon>Bacteria</taxon>
        <taxon>Pseudomonadati</taxon>
        <taxon>Pseudomonadota</taxon>
        <taxon>Alphaproteobacteria</taxon>
        <taxon>Hyphomicrobiales</taxon>
        <taxon>Methylobacteriaceae</taxon>
        <taxon>Methylobacterium</taxon>
    </lineage>
</organism>
<protein>
    <submittedName>
        <fullName evidence="1">Uncharacterized protein</fullName>
    </submittedName>
</protein>
<sequence>MRIRARLTALRPPARGAGKPLPLRVWPADESVWLDENGVRHARAARRALAALAVLGSRGRYGARIAGRGKVVTGPASALVLRDAEAEIGFVLSVTPYGYGAEPF</sequence>
<comment type="caution">
    <text evidence="1">The sequence shown here is derived from an EMBL/GenBank/DDBJ whole genome shotgun (WGS) entry which is preliminary data.</text>
</comment>
<dbReference type="RefSeq" id="WP_209650175.1">
    <property type="nucleotide sequence ID" value="NZ_JBEPNV010000001.1"/>
</dbReference>
<dbReference type="Proteomes" id="UP001549119">
    <property type="component" value="Unassembled WGS sequence"/>
</dbReference>
<name>A0ABV2N8R7_9HYPH</name>
<evidence type="ECO:0000313" key="2">
    <source>
        <dbReference type="Proteomes" id="UP001549119"/>
    </source>
</evidence>
<evidence type="ECO:0000313" key="1">
    <source>
        <dbReference type="EMBL" id="MET3862850.1"/>
    </source>
</evidence>
<proteinExistence type="predicted"/>